<feature type="active site" description="Proton donor" evidence="8">
    <location>
        <position position="69"/>
    </location>
</feature>
<keyword evidence="4 8" id="KW-0028">Amino-acid biosynthesis</keyword>
<dbReference type="EC" id="5.1.1.7" evidence="3 8"/>
<comment type="function">
    <text evidence="8">Catalyzes the stereoinversion of LL-2,6-diaminopimelate (L,L-DAP) to meso-diaminopimelate (meso-DAP), a precursor of L-lysine and an essential component of the bacterial peptidoglycan.</text>
</comment>
<dbReference type="EMBL" id="VKGC01000016">
    <property type="protein sequence ID" value="TSA82103.1"/>
    <property type="molecule type" value="Genomic_DNA"/>
</dbReference>
<feature type="binding site" evidence="8">
    <location>
        <position position="11"/>
    </location>
    <ligand>
        <name>substrate</name>
    </ligand>
</feature>
<sequence length="255" mass="28647">MIFHKYCASGNDFLITHHFQKQDRSSLAKELCDRHSGFGADGLVILLPHAKHAYEWDFYNADGSVASMCGNASRCVAFYAYMQGLAPLQHSFVSNTKVISVEIQELQGQQALVQSNLGHYTWLQSLELEGCLWHLIDTGVPHLVHFVDHPDQIPTHKTPQMQDLRRHFNANVNIAYIQDSHTIRLATYERGVEDITLACGTGMAAVFIAAHRKHNTLDQAVLIPPSGQHLSLHVQTEQIYFKGWVQSVGVVCKYP</sequence>
<keyword evidence="6 8" id="KW-0413">Isomerase</keyword>
<feature type="active site" description="Proton acceptor" evidence="8">
    <location>
        <position position="199"/>
    </location>
</feature>
<dbReference type="RefSeq" id="WP_120948593.1">
    <property type="nucleotide sequence ID" value="NZ_QXQS01000015.1"/>
</dbReference>
<evidence type="ECO:0000256" key="9">
    <source>
        <dbReference type="PROSITE-ProRule" id="PRU10125"/>
    </source>
</evidence>
<reference evidence="11" key="1">
    <citation type="submission" date="2019-07" db="EMBL/GenBank/DDBJ databases">
        <title>Helicobacter labacensis sp. nov., Helicobacter mehlei sp. nov. and Helicobacter vulpis sp. nov., isolated from gastric mucosa of red fox (Vulpis vulpis).</title>
        <authorList>
            <person name="Papic B."/>
        </authorList>
    </citation>
    <scope>NUCLEOTIDE SEQUENCE [LARGE SCALE GENOMIC DNA]</scope>
    <source>
        <strain evidence="11">L8b</strain>
    </source>
</reference>
<comment type="catalytic activity">
    <reaction evidence="7 8">
        <text>(2S,6S)-2,6-diaminopimelate = meso-2,6-diaminopimelate</text>
        <dbReference type="Rhea" id="RHEA:15393"/>
        <dbReference type="ChEBI" id="CHEBI:57609"/>
        <dbReference type="ChEBI" id="CHEBI:57791"/>
        <dbReference type="EC" id="5.1.1.7"/>
    </reaction>
</comment>
<feature type="binding site" evidence="8">
    <location>
        <begin position="200"/>
        <end position="201"/>
    </location>
    <ligand>
        <name>substrate</name>
    </ligand>
</feature>
<dbReference type="UniPathway" id="UPA00034">
    <property type="reaction ID" value="UER00025"/>
</dbReference>
<protein>
    <recommendedName>
        <fullName evidence="3 8">Diaminopimelate epimerase</fullName>
        <shortName evidence="8">DAP epimerase</shortName>
        <ecNumber evidence="3 8">5.1.1.7</ecNumber>
    </recommendedName>
    <alternativeName>
        <fullName evidence="8">PLP-independent amino acid racemase</fullName>
    </alternativeName>
</protein>
<feature type="binding site" evidence="8">
    <location>
        <position position="171"/>
    </location>
    <ligand>
        <name>substrate</name>
    </ligand>
</feature>
<dbReference type="NCBIfam" id="TIGR00652">
    <property type="entry name" value="DapF"/>
    <property type="match status" value="1"/>
</dbReference>
<evidence type="ECO:0000256" key="8">
    <source>
        <dbReference type="HAMAP-Rule" id="MF_00197"/>
    </source>
</evidence>
<dbReference type="Pfam" id="PF01678">
    <property type="entry name" value="DAP_epimerase"/>
    <property type="match status" value="2"/>
</dbReference>
<evidence type="ECO:0000313" key="11">
    <source>
        <dbReference type="Proteomes" id="UP000319322"/>
    </source>
</evidence>
<evidence type="ECO:0000256" key="7">
    <source>
        <dbReference type="ARBA" id="ARBA00051712"/>
    </source>
</evidence>
<dbReference type="SUPFAM" id="SSF54506">
    <property type="entry name" value="Diaminopimelate epimerase-like"/>
    <property type="match status" value="2"/>
</dbReference>
<keyword evidence="8" id="KW-0963">Cytoplasm</keyword>
<evidence type="ECO:0000256" key="3">
    <source>
        <dbReference type="ARBA" id="ARBA00013080"/>
    </source>
</evidence>
<organism evidence="10 11">
    <name type="scientific">Helicobacter mehlei</name>
    <dbReference type="NCBI Taxonomy" id="2316080"/>
    <lineage>
        <taxon>Bacteria</taxon>
        <taxon>Pseudomonadati</taxon>
        <taxon>Campylobacterota</taxon>
        <taxon>Epsilonproteobacteria</taxon>
        <taxon>Campylobacterales</taxon>
        <taxon>Helicobacteraceae</taxon>
        <taxon>Helicobacter</taxon>
    </lineage>
</organism>
<gene>
    <name evidence="8" type="primary">dapF</name>
    <name evidence="10" type="ORF">FNE76_06070</name>
</gene>
<feature type="site" description="Could be important to modulate the pK values of the two catalytic cysteine residues" evidence="8">
    <location>
        <position position="189"/>
    </location>
</feature>
<name>A0A553UPF3_9HELI</name>
<dbReference type="InterPro" id="IPR001653">
    <property type="entry name" value="DAP_epimerase_DapF"/>
</dbReference>
<dbReference type="GO" id="GO:0005829">
    <property type="term" value="C:cytosol"/>
    <property type="evidence" value="ECO:0007669"/>
    <property type="project" value="TreeGrafter"/>
</dbReference>
<keyword evidence="5 8" id="KW-0457">Lysine biosynthesis</keyword>
<evidence type="ECO:0000256" key="4">
    <source>
        <dbReference type="ARBA" id="ARBA00022605"/>
    </source>
</evidence>
<comment type="caution">
    <text evidence="8">Lacks conserved residue(s) required for the propagation of feature annotation.</text>
</comment>
<feature type="site" description="Could be important to modulate the pK values of the two catalytic cysteine residues" evidence="8">
    <location>
        <position position="142"/>
    </location>
</feature>
<dbReference type="PANTHER" id="PTHR31689">
    <property type="entry name" value="DIAMINOPIMELATE EPIMERASE, CHLOROPLASTIC"/>
    <property type="match status" value="1"/>
</dbReference>
<feature type="binding site" evidence="8">
    <location>
        <begin position="70"/>
        <end position="71"/>
    </location>
    <ligand>
        <name>substrate</name>
    </ligand>
</feature>
<reference evidence="10 11" key="2">
    <citation type="submission" date="2019-07" db="EMBL/GenBank/DDBJ databases">
        <title>Helicobacter labacensis sp. nov., Helicobacter mehlei sp. nov. and Helicobacter vulpis sp. nov., isolated from gastric mucosa of red fox (Vulpis vulpis).</title>
        <authorList>
            <person name="Kusar D."/>
            <person name="Gruntar I."/>
            <person name="Pate M."/>
            <person name="Zajc U."/>
            <person name="Ocepek M."/>
        </authorList>
    </citation>
    <scope>NUCLEOTIDE SEQUENCE [LARGE SCALE GENOMIC DNA]</scope>
    <source>
        <strain evidence="10 11">L8b</strain>
    </source>
</reference>
<dbReference type="GO" id="GO:0009089">
    <property type="term" value="P:lysine biosynthetic process via diaminopimelate"/>
    <property type="evidence" value="ECO:0007669"/>
    <property type="project" value="UniProtKB-UniRule"/>
</dbReference>
<proteinExistence type="inferred from homology"/>
<evidence type="ECO:0000256" key="2">
    <source>
        <dbReference type="ARBA" id="ARBA00010219"/>
    </source>
</evidence>
<feature type="binding site" evidence="8">
    <location>
        <position position="60"/>
    </location>
    <ligand>
        <name>substrate</name>
    </ligand>
</feature>
<comment type="subunit">
    <text evidence="8">Homodimer.</text>
</comment>
<dbReference type="Gene3D" id="3.10.310.10">
    <property type="entry name" value="Diaminopimelate Epimerase, Chain A, domain 1"/>
    <property type="match status" value="2"/>
</dbReference>
<evidence type="ECO:0000313" key="10">
    <source>
        <dbReference type="EMBL" id="TSA82103.1"/>
    </source>
</evidence>
<accession>A0A553UPF3</accession>
<feature type="binding site" evidence="8">
    <location>
        <begin position="189"/>
        <end position="190"/>
    </location>
    <ligand>
        <name>substrate</name>
    </ligand>
</feature>
<keyword evidence="11" id="KW-1185">Reference proteome</keyword>
<comment type="pathway">
    <text evidence="1 8">Amino-acid biosynthesis; L-lysine biosynthesis via DAP pathway; DL-2,6-diaminopimelate from LL-2,6-diaminopimelate: step 1/1.</text>
</comment>
<feature type="active site" evidence="9">
    <location>
        <position position="69"/>
    </location>
</feature>
<dbReference type="PROSITE" id="PS01326">
    <property type="entry name" value="DAP_EPIMERASE"/>
    <property type="match status" value="1"/>
</dbReference>
<dbReference type="InterPro" id="IPR018510">
    <property type="entry name" value="DAP_epimerase_AS"/>
</dbReference>
<evidence type="ECO:0000256" key="1">
    <source>
        <dbReference type="ARBA" id="ARBA00005196"/>
    </source>
</evidence>
<dbReference type="HAMAP" id="MF_00197">
    <property type="entry name" value="DAP_epimerase"/>
    <property type="match status" value="1"/>
</dbReference>
<comment type="similarity">
    <text evidence="2 8">Belongs to the diaminopimelate epimerase family.</text>
</comment>
<comment type="caution">
    <text evidence="10">The sequence shown here is derived from an EMBL/GenBank/DDBJ whole genome shotgun (WGS) entry which is preliminary data.</text>
</comment>
<dbReference type="Proteomes" id="UP000319322">
    <property type="component" value="Unassembled WGS sequence"/>
</dbReference>
<evidence type="ECO:0000256" key="6">
    <source>
        <dbReference type="ARBA" id="ARBA00023235"/>
    </source>
</evidence>
<dbReference type="AlphaFoldDB" id="A0A553UPF3"/>
<reference evidence="10 11" key="3">
    <citation type="submission" date="2019-07" db="EMBL/GenBank/DDBJ databases">
        <authorList>
            <person name="Papic B."/>
        </authorList>
    </citation>
    <scope>NUCLEOTIDE SEQUENCE [LARGE SCALE GENOMIC DNA]</scope>
    <source>
        <strain evidence="10 11">L8b</strain>
    </source>
</reference>
<dbReference type="PANTHER" id="PTHR31689:SF0">
    <property type="entry name" value="DIAMINOPIMELATE EPIMERASE"/>
    <property type="match status" value="1"/>
</dbReference>
<evidence type="ECO:0000256" key="5">
    <source>
        <dbReference type="ARBA" id="ARBA00023154"/>
    </source>
</evidence>
<dbReference type="GO" id="GO:0008837">
    <property type="term" value="F:diaminopimelate epimerase activity"/>
    <property type="evidence" value="ECO:0007669"/>
    <property type="project" value="UniProtKB-UniRule"/>
</dbReference>
<comment type="subcellular location">
    <subcellularLocation>
        <location evidence="8">Cytoplasm</location>
    </subcellularLocation>
</comment>